<keyword evidence="3" id="KW-1185">Reference proteome</keyword>
<proteinExistence type="predicted"/>
<evidence type="ECO:0000256" key="1">
    <source>
        <dbReference type="SAM" id="MobiDB-lite"/>
    </source>
</evidence>
<feature type="compositionally biased region" description="Low complexity" evidence="1">
    <location>
        <begin position="1"/>
        <end position="11"/>
    </location>
</feature>
<name>A0A8X7CM82_9ARAC</name>
<gene>
    <name evidence="2" type="ORF">TNIN_269171</name>
</gene>
<comment type="caution">
    <text evidence="2">The sequence shown here is derived from an EMBL/GenBank/DDBJ whole genome shotgun (WGS) entry which is preliminary data.</text>
</comment>
<sequence length="33" mass="3780">QNQQQNQQKNNPEATNAKDGQGKQNDHSWTLND</sequence>
<protein>
    <submittedName>
        <fullName evidence="2">Uncharacterized protein</fullName>
    </submittedName>
</protein>
<reference evidence="2" key="1">
    <citation type="submission" date="2020-08" db="EMBL/GenBank/DDBJ databases">
        <title>Multicomponent nature underlies the extraordinary mechanical properties of spider dragline silk.</title>
        <authorList>
            <person name="Kono N."/>
            <person name="Nakamura H."/>
            <person name="Mori M."/>
            <person name="Yoshida Y."/>
            <person name="Ohtoshi R."/>
            <person name="Malay A.D."/>
            <person name="Moran D.A.P."/>
            <person name="Tomita M."/>
            <person name="Numata K."/>
            <person name="Arakawa K."/>
        </authorList>
    </citation>
    <scope>NUCLEOTIDE SEQUENCE</scope>
</reference>
<dbReference type="Proteomes" id="UP000886998">
    <property type="component" value="Unassembled WGS sequence"/>
</dbReference>
<evidence type="ECO:0000313" key="3">
    <source>
        <dbReference type="Proteomes" id="UP000886998"/>
    </source>
</evidence>
<feature type="non-terminal residue" evidence="2">
    <location>
        <position position="1"/>
    </location>
</feature>
<dbReference type="AlphaFoldDB" id="A0A8X7CM82"/>
<feature type="region of interest" description="Disordered" evidence="1">
    <location>
        <begin position="1"/>
        <end position="33"/>
    </location>
</feature>
<evidence type="ECO:0000313" key="2">
    <source>
        <dbReference type="EMBL" id="GFY70865.1"/>
    </source>
</evidence>
<dbReference type="EMBL" id="BMAV01018462">
    <property type="protein sequence ID" value="GFY70865.1"/>
    <property type="molecule type" value="Genomic_DNA"/>
</dbReference>
<organism evidence="2 3">
    <name type="scientific">Trichonephila inaurata madagascariensis</name>
    <dbReference type="NCBI Taxonomy" id="2747483"/>
    <lineage>
        <taxon>Eukaryota</taxon>
        <taxon>Metazoa</taxon>
        <taxon>Ecdysozoa</taxon>
        <taxon>Arthropoda</taxon>
        <taxon>Chelicerata</taxon>
        <taxon>Arachnida</taxon>
        <taxon>Araneae</taxon>
        <taxon>Araneomorphae</taxon>
        <taxon>Entelegynae</taxon>
        <taxon>Araneoidea</taxon>
        <taxon>Nephilidae</taxon>
        <taxon>Trichonephila</taxon>
        <taxon>Trichonephila inaurata</taxon>
    </lineage>
</organism>
<accession>A0A8X7CM82</accession>